<feature type="compositionally biased region" description="Polar residues" evidence="1">
    <location>
        <begin position="107"/>
        <end position="116"/>
    </location>
</feature>
<proteinExistence type="predicted"/>
<gene>
    <name evidence="2" type="ORF">P691DRAFT_803557</name>
</gene>
<feature type="compositionally biased region" description="Polar residues" evidence="1">
    <location>
        <begin position="125"/>
        <end position="136"/>
    </location>
</feature>
<accession>A0A9P6C2Q9</accession>
<reference evidence="2" key="1">
    <citation type="submission" date="2020-11" db="EMBL/GenBank/DDBJ databases">
        <authorList>
            <consortium name="DOE Joint Genome Institute"/>
            <person name="Ahrendt S."/>
            <person name="Riley R."/>
            <person name="Andreopoulos W."/>
            <person name="Labutti K."/>
            <person name="Pangilinan J."/>
            <person name="Ruiz-Duenas F.J."/>
            <person name="Barrasa J.M."/>
            <person name="Sanchez-Garcia M."/>
            <person name="Camarero S."/>
            <person name="Miyauchi S."/>
            <person name="Serrano A."/>
            <person name="Linde D."/>
            <person name="Babiker R."/>
            <person name="Drula E."/>
            <person name="Ayuso-Fernandez I."/>
            <person name="Pacheco R."/>
            <person name="Padilla G."/>
            <person name="Ferreira P."/>
            <person name="Barriuso J."/>
            <person name="Kellner H."/>
            <person name="Castanera R."/>
            <person name="Alfaro M."/>
            <person name="Ramirez L."/>
            <person name="Pisabarro A.G."/>
            <person name="Kuo A."/>
            <person name="Tritt A."/>
            <person name="Lipzen A."/>
            <person name="He G."/>
            <person name="Yan M."/>
            <person name="Ng V."/>
            <person name="Cullen D."/>
            <person name="Martin F."/>
            <person name="Rosso M.-N."/>
            <person name="Henrissat B."/>
            <person name="Hibbett D."/>
            <person name="Martinez A.T."/>
            <person name="Grigoriev I.V."/>
        </authorList>
    </citation>
    <scope>NUCLEOTIDE SEQUENCE</scope>
    <source>
        <strain evidence="2">MF-IS2</strain>
    </source>
</reference>
<feature type="compositionally biased region" description="Low complexity" evidence="1">
    <location>
        <begin position="230"/>
        <end position="243"/>
    </location>
</feature>
<feature type="compositionally biased region" description="Acidic residues" evidence="1">
    <location>
        <begin position="823"/>
        <end position="913"/>
    </location>
</feature>
<evidence type="ECO:0000313" key="3">
    <source>
        <dbReference type="Proteomes" id="UP000807342"/>
    </source>
</evidence>
<dbReference type="AlphaFoldDB" id="A0A9P6C2Q9"/>
<dbReference type="OrthoDB" id="2367685at2759"/>
<feature type="compositionally biased region" description="Basic residues" evidence="1">
    <location>
        <begin position="251"/>
        <end position="264"/>
    </location>
</feature>
<name>A0A9P6C2Q9_9AGAR</name>
<comment type="caution">
    <text evidence="2">The sequence shown here is derived from an EMBL/GenBank/DDBJ whole genome shotgun (WGS) entry which is preliminary data.</text>
</comment>
<dbReference type="EMBL" id="MU151231">
    <property type="protein sequence ID" value="KAF9446739.1"/>
    <property type="molecule type" value="Genomic_DNA"/>
</dbReference>
<feature type="region of interest" description="Disordered" evidence="1">
    <location>
        <begin position="607"/>
        <end position="960"/>
    </location>
</feature>
<keyword evidence="3" id="KW-1185">Reference proteome</keyword>
<evidence type="ECO:0008006" key="4">
    <source>
        <dbReference type="Google" id="ProtNLM"/>
    </source>
</evidence>
<organism evidence="2 3">
    <name type="scientific">Macrolepiota fuliginosa MF-IS2</name>
    <dbReference type="NCBI Taxonomy" id="1400762"/>
    <lineage>
        <taxon>Eukaryota</taxon>
        <taxon>Fungi</taxon>
        <taxon>Dikarya</taxon>
        <taxon>Basidiomycota</taxon>
        <taxon>Agaricomycotina</taxon>
        <taxon>Agaricomycetes</taxon>
        <taxon>Agaricomycetidae</taxon>
        <taxon>Agaricales</taxon>
        <taxon>Agaricineae</taxon>
        <taxon>Agaricaceae</taxon>
        <taxon>Macrolepiota</taxon>
    </lineage>
</organism>
<feature type="region of interest" description="Disordered" evidence="1">
    <location>
        <begin position="219"/>
        <end position="272"/>
    </location>
</feature>
<evidence type="ECO:0000313" key="2">
    <source>
        <dbReference type="EMBL" id="KAF9446739.1"/>
    </source>
</evidence>
<dbReference type="Proteomes" id="UP000807342">
    <property type="component" value="Unassembled WGS sequence"/>
</dbReference>
<protein>
    <recommendedName>
        <fullName evidence="4">WW domain-containing protein</fullName>
    </recommendedName>
</protein>
<feature type="compositionally biased region" description="Low complexity" evidence="1">
    <location>
        <begin position="745"/>
        <end position="805"/>
    </location>
</feature>
<sequence length="1029" mass="108271">MAQTALKDLRPLPPGWQQHWNQEMSKWYYVQMTCVPPKVTFSHPLDLSPSPNSGPHTPPPPYPQTQSEGQYPNSSPKDQYFKSSPTTTYHVQRAPSISSMSSGFSSPNNPDMSSPRGSVAMSIERVSTSSRGPVTPAQSIVQNYSAKRGGTMPLNQMPQPNTHLHPQPVHANTMPGLPVGQRPRVSPQVAGPPNPMAKMPEPQVTTNPGGVYRLPQTRPIIPQSNPSMLSVASDSTSISETSSLAPLKAQEKKKRKGKDPKKKSWFGSSAMDDLREEHQVAVTSQTTVASHPVGIGAATLPPMMGLPGQATMNAGLGFGGQAQMGVGNTMTPGLVPGQQLQNMGLGVGAPGGMAGMQNFAPTMGQMGMQGTNMMARNQPLPPGVIDLRKVGSSVAKAAGNMLSGALYMTTGISSQDLANFRGRMRIAFSGVPLNDIGIDAKQLEAVLTGQPGANYQGVTNALMIQQQKSQILAMQTGQPAKNVNYQDLIRQVQKMQNLANHKMQQAMVMNAGAQGMDINGMQMQAGMMGTMGTGMVGQQNMMQPNALLQQQIQLEQQRLQQMQASMGQVPMMMGHQQMMPQMGLQMQPMGVVANPMMQSSAVAVQPVATKKGKSGKKLPQVANTTAVGKQGKKVKNEKPLPAAPGGRKKKATQAQPTPPSAPSQVNTATKKPSARVKGATRAGAVNQGGQQGAQQQAVGAGRGGRVQQTGPREGNGRAQQMGPRGGGGSAQQTSPRGGGVERGGRAQQAGPRGGRVQQAGPRGGRAQQAGPRGGKAQQAGPRGGRQRQPGRAAQNQATDQQDDPTGTGGDDEGYDIYIVTAQQDDDEDNDGDEQDDDEDGDEEGDDDDDDDDDEDDDDGNDENGDDNEDDVDVGDDDDDDGDGDDNVDVGDADEDDGDEDDGVDGEDDDEYDVNVDVTLYGTLDPTLDPSMQGQDYDNSQFMVVGDPGQQQGGDYASGGLNYSGDNSGGFDYSGGSAGGFDYSGDNSGGFDYRGGNGGFDYSGDNSGGDSGFDVSASFGDMNLNTYDNS</sequence>
<feature type="region of interest" description="Disordered" evidence="1">
    <location>
        <begin position="42"/>
        <end position="136"/>
    </location>
</feature>
<feature type="compositionally biased region" description="Low complexity" evidence="1">
    <location>
        <begin position="96"/>
        <end position="106"/>
    </location>
</feature>
<feature type="compositionally biased region" description="Low complexity" evidence="1">
    <location>
        <begin position="681"/>
        <end position="699"/>
    </location>
</feature>
<feature type="compositionally biased region" description="Polar residues" evidence="1">
    <location>
        <begin position="929"/>
        <end position="941"/>
    </location>
</feature>
<evidence type="ECO:0000256" key="1">
    <source>
        <dbReference type="SAM" id="MobiDB-lite"/>
    </source>
</evidence>
<feature type="compositionally biased region" description="Polar residues" evidence="1">
    <location>
        <begin position="64"/>
        <end position="90"/>
    </location>
</feature>